<dbReference type="RefSeq" id="XP_037193501.1">
    <property type="nucleotide sequence ID" value="XM_037334967.1"/>
</dbReference>
<dbReference type="GeneID" id="59258659"/>
<dbReference type="EMBL" id="JABFCT010000007">
    <property type="protein sequence ID" value="KAF5874555.1"/>
    <property type="molecule type" value="Genomic_DNA"/>
</dbReference>
<dbReference type="AlphaFoldDB" id="A0A8H6AW74"/>
<name>A0A8H6AW74_9HELO</name>
<evidence type="ECO:0000313" key="2">
    <source>
        <dbReference type="Proteomes" id="UP000531561"/>
    </source>
</evidence>
<gene>
    <name evidence="1" type="ORF">Bfra_004566</name>
</gene>
<protein>
    <submittedName>
        <fullName evidence="1">Uncharacterized protein</fullName>
    </submittedName>
</protein>
<keyword evidence="2" id="KW-1185">Reference proteome</keyword>
<proteinExistence type="predicted"/>
<evidence type="ECO:0000313" key="1">
    <source>
        <dbReference type="EMBL" id="KAF5874555.1"/>
    </source>
</evidence>
<organism evidence="1 2">
    <name type="scientific">Botrytis fragariae</name>
    <dbReference type="NCBI Taxonomy" id="1964551"/>
    <lineage>
        <taxon>Eukaryota</taxon>
        <taxon>Fungi</taxon>
        <taxon>Dikarya</taxon>
        <taxon>Ascomycota</taxon>
        <taxon>Pezizomycotina</taxon>
        <taxon>Leotiomycetes</taxon>
        <taxon>Helotiales</taxon>
        <taxon>Sclerotiniaceae</taxon>
        <taxon>Botrytis</taxon>
    </lineage>
</organism>
<comment type="caution">
    <text evidence="1">The sequence shown here is derived from an EMBL/GenBank/DDBJ whole genome shotgun (WGS) entry which is preliminary data.</text>
</comment>
<accession>A0A8H6AW74</accession>
<dbReference type="OrthoDB" id="3545901at2759"/>
<dbReference type="Proteomes" id="UP000531561">
    <property type="component" value="Unassembled WGS sequence"/>
</dbReference>
<sequence>MEIEPVLDQANPPPSLNTLLLEVRFKIIKNLLINPILEEFESILGHYHVRPQDNHGIKYYLHPAILRVCRQNYEDGCEILYSQTFFLCCNRHLISMDCKEIKETTQPAFQKVRGWIIVINSYTDGKRPRPE</sequence>
<reference evidence="1 2" key="1">
    <citation type="journal article" date="2020" name="Phytopathology">
        <title>A high-quality genome resource of Botrytis fragariae, a new and rapidly spreading fungal pathogen causing strawberry gray mold in the U.S.A.</title>
        <authorList>
            <person name="Wu Y."/>
            <person name="Saski C.A."/>
            <person name="Schnabel G."/>
            <person name="Xiao S."/>
            <person name="Hu M."/>
        </authorList>
    </citation>
    <scope>NUCLEOTIDE SEQUENCE [LARGE SCALE GENOMIC DNA]</scope>
    <source>
        <strain evidence="1 2">BVB16</strain>
    </source>
</reference>